<accession>B4RFS7</accession>
<keyword evidence="3" id="KW-0812">Transmembrane</keyword>
<dbReference type="Proteomes" id="UP000001868">
    <property type="component" value="Chromosome"/>
</dbReference>
<evidence type="ECO:0000256" key="3">
    <source>
        <dbReference type="SAM" id="Phobius"/>
    </source>
</evidence>
<feature type="region of interest" description="Disordered" evidence="2">
    <location>
        <begin position="103"/>
        <end position="146"/>
    </location>
</feature>
<dbReference type="STRING" id="450851.PHZ_c2330"/>
<dbReference type="RefSeq" id="WP_012522881.1">
    <property type="nucleotide sequence ID" value="NC_011144.1"/>
</dbReference>
<evidence type="ECO:0000313" key="5">
    <source>
        <dbReference type="Proteomes" id="UP000001868"/>
    </source>
</evidence>
<dbReference type="HOGENOM" id="CLU_148650_0_0_5"/>
<reference evidence="4 5" key="1">
    <citation type="journal article" date="2008" name="BMC Genomics">
        <title>Complete genome of Phenylobacterium zucineum - a novel facultative intracellular bacterium isolated from human erythroleukemia cell line K562.</title>
        <authorList>
            <person name="Luo Y."/>
            <person name="Xu X."/>
            <person name="Ding Z."/>
            <person name="Liu Z."/>
            <person name="Zhang B."/>
            <person name="Yan Z."/>
            <person name="Sun J."/>
            <person name="Hu S."/>
            <person name="Hu X."/>
        </authorList>
    </citation>
    <scope>NUCLEOTIDE SEQUENCE [LARGE SCALE GENOMIC DNA]</scope>
    <source>
        <strain evidence="4 5">HLK1</strain>
    </source>
</reference>
<gene>
    <name evidence="4" type="ordered locus">PHZ_c2330</name>
</gene>
<dbReference type="AlphaFoldDB" id="B4RFS7"/>
<evidence type="ECO:0000256" key="2">
    <source>
        <dbReference type="SAM" id="MobiDB-lite"/>
    </source>
</evidence>
<dbReference type="KEGG" id="pzu:PHZ_c2330"/>
<protein>
    <recommendedName>
        <fullName evidence="6">Cell division protein</fullName>
    </recommendedName>
</protein>
<name>B4RFS7_PHEZH</name>
<keyword evidence="3" id="KW-1133">Transmembrane helix</keyword>
<evidence type="ECO:0008006" key="6">
    <source>
        <dbReference type="Google" id="ProtNLM"/>
    </source>
</evidence>
<proteinExistence type="predicted"/>
<keyword evidence="3" id="KW-0472">Membrane</keyword>
<organism evidence="4 5">
    <name type="scientific">Phenylobacterium zucineum (strain HLK1)</name>
    <dbReference type="NCBI Taxonomy" id="450851"/>
    <lineage>
        <taxon>Bacteria</taxon>
        <taxon>Pseudomonadati</taxon>
        <taxon>Pseudomonadota</taxon>
        <taxon>Alphaproteobacteria</taxon>
        <taxon>Caulobacterales</taxon>
        <taxon>Caulobacteraceae</taxon>
        <taxon>Phenylobacterium</taxon>
    </lineage>
</organism>
<evidence type="ECO:0000256" key="1">
    <source>
        <dbReference type="SAM" id="Coils"/>
    </source>
</evidence>
<dbReference type="eggNOG" id="COG5462">
    <property type="taxonomic scope" value="Bacteria"/>
</dbReference>
<feature type="transmembrane region" description="Helical" evidence="3">
    <location>
        <begin position="12"/>
        <end position="32"/>
    </location>
</feature>
<dbReference type="EMBL" id="CP000747">
    <property type="protein sequence ID" value="ACG78740.1"/>
    <property type="molecule type" value="Genomic_DNA"/>
</dbReference>
<sequence length="146" mass="15935">MNLLNRRIRGFRLVDLVGVGLLVVVILGVYLAKTMAGDERAEIAKIERQIKAEKARIRLLQAEVAHLEQPGRIERLSVEYLNMEPVTVSREATVEQLMDIARAGPPKKDKAPSAVAAMVNESDATPGVPPPPPPEGRSLRIAEAGR</sequence>
<feature type="compositionally biased region" description="Basic and acidic residues" evidence="2">
    <location>
        <begin position="137"/>
        <end position="146"/>
    </location>
</feature>
<feature type="coiled-coil region" evidence="1">
    <location>
        <begin position="36"/>
        <end position="63"/>
    </location>
</feature>
<keyword evidence="5" id="KW-1185">Reference proteome</keyword>
<evidence type="ECO:0000313" key="4">
    <source>
        <dbReference type="EMBL" id="ACG78740.1"/>
    </source>
</evidence>
<keyword evidence="1" id="KW-0175">Coiled coil</keyword>